<keyword evidence="1" id="KW-0812">Transmembrane</keyword>
<feature type="transmembrane region" description="Helical" evidence="1">
    <location>
        <begin position="111"/>
        <end position="129"/>
    </location>
</feature>
<reference evidence="2 3" key="1">
    <citation type="journal article" date="2014" name="J. Biotechnol.">
        <title>Complete genome sequence of the actinobacterium Actinoplanes friuliensis HAG 010964, producer of the lipopeptide antibiotic friulimycin.</title>
        <authorList>
            <person name="Ruckert C."/>
            <person name="Szczepanowski R."/>
            <person name="Albersmeier A."/>
            <person name="Goesmann A."/>
            <person name="Fischer N."/>
            <person name="Steinkamper A."/>
            <person name="Puhler A."/>
            <person name="Biener R."/>
            <person name="Schwartz D."/>
            <person name="Kalinowski J."/>
        </authorList>
    </citation>
    <scope>NUCLEOTIDE SEQUENCE [LARGE SCALE GENOMIC DNA]</scope>
    <source>
        <strain evidence="2 3">DSM 7358</strain>
    </source>
</reference>
<dbReference type="eggNOG" id="ENOG5033YM7">
    <property type="taxonomic scope" value="Bacteria"/>
</dbReference>
<organism evidence="2 3">
    <name type="scientific">Actinoplanes friuliensis DSM 7358</name>
    <dbReference type="NCBI Taxonomy" id="1246995"/>
    <lineage>
        <taxon>Bacteria</taxon>
        <taxon>Bacillati</taxon>
        <taxon>Actinomycetota</taxon>
        <taxon>Actinomycetes</taxon>
        <taxon>Micromonosporales</taxon>
        <taxon>Micromonosporaceae</taxon>
        <taxon>Actinoplanes</taxon>
    </lineage>
</organism>
<keyword evidence="3" id="KW-1185">Reference proteome</keyword>
<dbReference type="EMBL" id="CP006272">
    <property type="protein sequence ID" value="AGZ42877.1"/>
    <property type="molecule type" value="Genomic_DNA"/>
</dbReference>
<proteinExistence type="predicted"/>
<accession>U5W1H7</accession>
<dbReference type="KEGG" id="afs:AFR_23035"/>
<evidence type="ECO:0000313" key="2">
    <source>
        <dbReference type="EMBL" id="AGZ42877.1"/>
    </source>
</evidence>
<dbReference type="HOGENOM" id="CLU_1567347_0_0_11"/>
<dbReference type="RefSeq" id="WP_023363388.1">
    <property type="nucleotide sequence ID" value="NC_022657.1"/>
</dbReference>
<keyword evidence="1" id="KW-0472">Membrane</keyword>
<feature type="transmembrane region" description="Helical" evidence="1">
    <location>
        <begin position="6"/>
        <end position="30"/>
    </location>
</feature>
<dbReference type="AlphaFoldDB" id="U5W1H7"/>
<evidence type="ECO:0008006" key="4">
    <source>
        <dbReference type="Google" id="ProtNLM"/>
    </source>
</evidence>
<dbReference type="OrthoDB" id="4747531at2"/>
<evidence type="ECO:0000313" key="3">
    <source>
        <dbReference type="Proteomes" id="UP000017746"/>
    </source>
</evidence>
<feature type="transmembrane region" description="Helical" evidence="1">
    <location>
        <begin position="82"/>
        <end position="105"/>
    </location>
</feature>
<name>U5W1H7_9ACTN</name>
<gene>
    <name evidence="2" type="ORF">AFR_23035</name>
</gene>
<dbReference type="STRING" id="1246995.AFR_23035"/>
<evidence type="ECO:0000256" key="1">
    <source>
        <dbReference type="SAM" id="Phobius"/>
    </source>
</evidence>
<dbReference type="Proteomes" id="UP000017746">
    <property type="component" value="Chromosome"/>
</dbReference>
<protein>
    <recommendedName>
        <fullName evidence="4">DUF1440 domain-containing protein</fullName>
    </recommendedName>
</protein>
<sequence length="170" mass="18243">MGSTTPLGAVVRGLVAGAVGTLAMDALLYARYRHGGGQENWRRWEFSGDVHGWDDAPAPAQVGRRLVEGVFQRKLPDSRARLVNNITHWAYGIVAGASYGLLAGSTSKPRVSFGPLFGAGVWATGYVVLPPAGLYKQIWKYDRVTLAKDLSAHLLYGTTTAAAFAALARR</sequence>
<dbReference type="PATRIC" id="fig|1246995.3.peg.4668"/>
<keyword evidence="1" id="KW-1133">Transmembrane helix</keyword>